<dbReference type="EMBL" id="MPTB01000098">
    <property type="protein sequence ID" value="OMD35237.1"/>
    <property type="molecule type" value="Genomic_DNA"/>
</dbReference>
<accession>A0ABX3GR61</accession>
<comment type="caution">
    <text evidence="1">The sequence shown here is derived from an EMBL/GenBank/DDBJ whole genome shotgun (WGS) entry which is preliminary data.</text>
</comment>
<organism evidence="1 2">
    <name type="scientific">Paenibacillus borealis</name>
    <dbReference type="NCBI Taxonomy" id="160799"/>
    <lineage>
        <taxon>Bacteria</taxon>
        <taxon>Bacillati</taxon>
        <taxon>Bacillota</taxon>
        <taxon>Bacilli</taxon>
        <taxon>Bacillales</taxon>
        <taxon>Paenibacillaceae</taxon>
        <taxon>Paenibacillus</taxon>
    </lineage>
</organism>
<proteinExistence type="predicted"/>
<dbReference type="RefSeq" id="WP_076114602.1">
    <property type="nucleotide sequence ID" value="NZ_MPTB01000098.1"/>
</dbReference>
<evidence type="ECO:0000313" key="1">
    <source>
        <dbReference type="EMBL" id="OMD35237.1"/>
    </source>
</evidence>
<evidence type="ECO:0000313" key="2">
    <source>
        <dbReference type="Proteomes" id="UP000187412"/>
    </source>
</evidence>
<keyword evidence="2" id="KW-1185">Reference proteome</keyword>
<reference evidence="1 2" key="1">
    <citation type="submission" date="2016-10" db="EMBL/GenBank/DDBJ databases">
        <title>Paenibacillus species isolates.</title>
        <authorList>
            <person name="Beno S.M."/>
        </authorList>
    </citation>
    <scope>NUCLEOTIDE SEQUENCE [LARGE SCALE GENOMIC DNA]</scope>
    <source>
        <strain evidence="1 2">FSL H7-0744</strain>
    </source>
</reference>
<protein>
    <submittedName>
        <fullName evidence="1">Uncharacterized protein</fullName>
    </submittedName>
</protein>
<gene>
    <name evidence="1" type="ORF">BSK56_33135</name>
</gene>
<name>A0ABX3GR61_PAEBO</name>
<sequence length="105" mass="12136">MREQESSSGERKTNKFSSKQHVLIDELLMAENWGDNQGKWVPAIKEAIAMGEIEKLLELRAKFPYSFENSLKHLKKEEREVIRHKCELDWSNNEDSANSGGNESK</sequence>
<dbReference type="Proteomes" id="UP000187412">
    <property type="component" value="Unassembled WGS sequence"/>
</dbReference>